<comment type="caution">
    <text evidence="1">The sequence shown here is derived from an EMBL/GenBank/DDBJ whole genome shotgun (WGS) entry which is preliminary data.</text>
</comment>
<name>A0ABT8HWP0_9BACL</name>
<dbReference type="Proteomes" id="UP001172721">
    <property type="component" value="Unassembled WGS sequence"/>
</dbReference>
<sequence>MGLARTDMDGDDLFSLTAALAWISNQPSSAPRAEHLFRIIASGILTNQAGSDFRAE</sequence>
<organism evidence="1 2">
    <name type="scientific">Fictibacillus fluitans</name>
    <dbReference type="NCBI Taxonomy" id="3058422"/>
    <lineage>
        <taxon>Bacteria</taxon>
        <taxon>Bacillati</taxon>
        <taxon>Bacillota</taxon>
        <taxon>Bacilli</taxon>
        <taxon>Bacillales</taxon>
        <taxon>Fictibacillaceae</taxon>
        <taxon>Fictibacillus</taxon>
    </lineage>
</organism>
<evidence type="ECO:0000313" key="1">
    <source>
        <dbReference type="EMBL" id="MDN4525143.1"/>
    </source>
</evidence>
<gene>
    <name evidence="1" type="ORF">QYB97_11675</name>
</gene>
<reference evidence="1" key="1">
    <citation type="submission" date="2023-07" db="EMBL/GenBank/DDBJ databases">
        <title>Fictibacillus sp. isolated from freshwater pond.</title>
        <authorList>
            <person name="Kirdat K."/>
            <person name="Bhat A."/>
            <person name="Mourya A."/>
            <person name="Yadav A."/>
        </authorList>
    </citation>
    <scope>NUCLEOTIDE SEQUENCE</scope>
    <source>
        <strain evidence="1">NE201</strain>
    </source>
</reference>
<dbReference type="RefSeq" id="WP_301166182.1">
    <property type="nucleotide sequence ID" value="NZ_JAUHTR010000005.1"/>
</dbReference>
<evidence type="ECO:0000313" key="2">
    <source>
        <dbReference type="Proteomes" id="UP001172721"/>
    </source>
</evidence>
<accession>A0ABT8HWP0</accession>
<proteinExistence type="predicted"/>
<protein>
    <submittedName>
        <fullName evidence="1">Uncharacterized protein</fullName>
    </submittedName>
</protein>
<dbReference type="EMBL" id="JAUHTR010000005">
    <property type="protein sequence ID" value="MDN4525143.1"/>
    <property type="molecule type" value="Genomic_DNA"/>
</dbReference>
<keyword evidence="2" id="KW-1185">Reference proteome</keyword>